<dbReference type="OrthoDB" id="1426886at2759"/>
<dbReference type="Proteomes" id="UP000257109">
    <property type="component" value="Unassembled WGS sequence"/>
</dbReference>
<dbReference type="PANTHER" id="PTHR33095">
    <property type="entry name" value="OS07G0619500 PROTEIN"/>
    <property type="match status" value="1"/>
</dbReference>
<dbReference type="AlphaFoldDB" id="A0A371HXJ5"/>
<evidence type="ECO:0000313" key="2">
    <source>
        <dbReference type="Proteomes" id="UP000257109"/>
    </source>
</evidence>
<feature type="non-terminal residue" evidence="1">
    <location>
        <position position="1"/>
    </location>
</feature>
<feature type="non-terminal residue" evidence="1">
    <location>
        <position position="204"/>
    </location>
</feature>
<proteinExistence type="predicted"/>
<dbReference type="Pfam" id="PF07816">
    <property type="entry name" value="DUF1645"/>
    <property type="match status" value="1"/>
</dbReference>
<reference evidence="1" key="1">
    <citation type="submission" date="2018-05" db="EMBL/GenBank/DDBJ databases">
        <title>Draft genome of Mucuna pruriens seed.</title>
        <authorList>
            <person name="Nnadi N.E."/>
            <person name="Vos R."/>
            <person name="Hasami M.H."/>
            <person name="Devisetty U.K."/>
            <person name="Aguiy J.C."/>
        </authorList>
    </citation>
    <scope>NUCLEOTIDE SEQUENCE [LARGE SCALE GENOMIC DNA]</scope>
    <source>
        <strain evidence="1">JCA_2017</strain>
    </source>
</reference>
<sequence length="204" mass="23218">NEIHIDSEEDVDEQQEFSFACIGPQARLIFADEIFDNGKIRPTLATFDEPLDFTTTHDNETLPLQPPLKKLFVVEKLNSSSSQSKGLLKGSCNKTSQNLTMLEVEASNKKCKKSKSTGFTKSWRFREYLKHRSKSDDMNAFVLLNPSATVQMRCSEVKEEIVDSTKGKDGKCKTTLSPHEKLYVTNRKRNEASKRKSFLPYDIT</sequence>
<dbReference type="STRING" id="157652.A0A371HXJ5"/>
<evidence type="ECO:0000313" key="1">
    <source>
        <dbReference type="EMBL" id="RDY07509.1"/>
    </source>
</evidence>
<dbReference type="PANTHER" id="PTHR33095:SF114">
    <property type="entry name" value="DUF1645 FAMILY PROTEIN"/>
    <property type="match status" value="1"/>
</dbReference>
<name>A0A371HXJ5_MUCPR</name>
<protein>
    <submittedName>
        <fullName evidence="1">Uncharacterized protein</fullName>
    </submittedName>
</protein>
<comment type="caution">
    <text evidence="1">The sequence shown here is derived from an EMBL/GenBank/DDBJ whole genome shotgun (WGS) entry which is preliminary data.</text>
</comment>
<accession>A0A371HXJ5</accession>
<dbReference type="EMBL" id="QJKJ01001452">
    <property type="protein sequence ID" value="RDY07509.1"/>
    <property type="molecule type" value="Genomic_DNA"/>
</dbReference>
<gene>
    <name evidence="1" type="ORF">CR513_08372</name>
</gene>
<keyword evidence="2" id="KW-1185">Reference proteome</keyword>
<dbReference type="InterPro" id="IPR012442">
    <property type="entry name" value="DUF1645_plant"/>
</dbReference>
<organism evidence="1 2">
    <name type="scientific">Mucuna pruriens</name>
    <name type="common">Velvet bean</name>
    <name type="synonym">Dolichos pruriens</name>
    <dbReference type="NCBI Taxonomy" id="157652"/>
    <lineage>
        <taxon>Eukaryota</taxon>
        <taxon>Viridiplantae</taxon>
        <taxon>Streptophyta</taxon>
        <taxon>Embryophyta</taxon>
        <taxon>Tracheophyta</taxon>
        <taxon>Spermatophyta</taxon>
        <taxon>Magnoliopsida</taxon>
        <taxon>eudicotyledons</taxon>
        <taxon>Gunneridae</taxon>
        <taxon>Pentapetalae</taxon>
        <taxon>rosids</taxon>
        <taxon>fabids</taxon>
        <taxon>Fabales</taxon>
        <taxon>Fabaceae</taxon>
        <taxon>Papilionoideae</taxon>
        <taxon>50 kb inversion clade</taxon>
        <taxon>NPAAA clade</taxon>
        <taxon>indigoferoid/millettioid clade</taxon>
        <taxon>Phaseoleae</taxon>
        <taxon>Mucuna</taxon>
    </lineage>
</organism>